<proteinExistence type="inferred from homology"/>
<dbReference type="GO" id="GO:0046872">
    <property type="term" value="F:metal ion binding"/>
    <property type="evidence" value="ECO:0007669"/>
    <property type="project" value="UniProtKB-KW"/>
</dbReference>
<accession>A0A2H3JPE0</accession>
<dbReference type="GO" id="GO:0004601">
    <property type="term" value="F:peroxidase activity"/>
    <property type="evidence" value="ECO:0007669"/>
    <property type="project" value="UniProtKB-KW"/>
</dbReference>
<gene>
    <name evidence="10" type="primary">HTP2</name>
    <name evidence="10" type="ORF">WOLCODRAFT_143748</name>
</gene>
<comment type="similarity">
    <text evidence="7">Belongs to the chloroperoxidase family.</text>
</comment>
<evidence type="ECO:0000256" key="4">
    <source>
        <dbReference type="ARBA" id="ARBA00022723"/>
    </source>
</evidence>
<dbReference type="SUPFAM" id="SSF47571">
    <property type="entry name" value="Cloroperoxidase"/>
    <property type="match status" value="1"/>
</dbReference>
<keyword evidence="11" id="KW-1185">Reference proteome</keyword>
<evidence type="ECO:0000256" key="7">
    <source>
        <dbReference type="ARBA" id="ARBA00025795"/>
    </source>
</evidence>
<evidence type="ECO:0000256" key="3">
    <source>
        <dbReference type="ARBA" id="ARBA00022617"/>
    </source>
</evidence>
<feature type="transmembrane region" description="Helical" evidence="8">
    <location>
        <begin position="12"/>
        <end position="32"/>
    </location>
</feature>
<keyword evidence="2 10" id="KW-0575">Peroxidase</keyword>
<dbReference type="Pfam" id="PF01328">
    <property type="entry name" value="Peroxidase_2"/>
    <property type="match status" value="1"/>
</dbReference>
<keyword evidence="8" id="KW-1133">Transmembrane helix</keyword>
<dbReference type="STRING" id="742152.A0A2H3JPE0"/>
<dbReference type="InterPro" id="IPR036851">
    <property type="entry name" value="Chloroperoxidase-like_sf"/>
</dbReference>
<keyword evidence="6" id="KW-0408">Iron</keyword>
<dbReference type="OMA" id="HNASLGH"/>
<evidence type="ECO:0000259" key="9">
    <source>
        <dbReference type="PROSITE" id="PS51405"/>
    </source>
</evidence>
<keyword evidence="5" id="KW-0560">Oxidoreductase</keyword>
<evidence type="ECO:0000313" key="10">
    <source>
        <dbReference type="EMBL" id="PCH41773.1"/>
    </source>
</evidence>
<evidence type="ECO:0000256" key="2">
    <source>
        <dbReference type="ARBA" id="ARBA00022559"/>
    </source>
</evidence>
<dbReference type="AlphaFoldDB" id="A0A2H3JPE0"/>
<dbReference type="InterPro" id="IPR000028">
    <property type="entry name" value="Chloroperoxidase"/>
</dbReference>
<keyword evidence="3" id="KW-0349">Heme</keyword>
<evidence type="ECO:0000256" key="8">
    <source>
        <dbReference type="SAM" id="Phobius"/>
    </source>
</evidence>
<dbReference type="PROSITE" id="PS51405">
    <property type="entry name" value="HEME_HALOPEROXIDASE"/>
    <property type="match status" value="1"/>
</dbReference>
<dbReference type="Gene3D" id="1.10.489.10">
    <property type="entry name" value="Chloroperoxidase-like"/>
    <property type="match status" value="1"/>
</dbReference>
<dbReference type="PANTHER" id="PTHR33577:SF18">
    <property type="entry name" value="HEME HALOPEROXIDASE FAMILY PROFILE DOMAIN-CONTAINING PROTEIN"/>
    <property type="match status" value="1"/>
</dbReference>
<keyword evidence="8" id="KW-0812">Transmembrane</keyword>
<dbReference type="PANTHER" id="PTHR33577">
    <property type="entry name" value="STERIGMATOCYSTIN BIOSYNTHESIS PEROXIDASE STCC-RELATED"/>
    <property type="match status" value="1"/>
</dbReference>
<feature type="domain" description="Heme haloperoxidase family profile" evidence="9">
    <location>
        <begin position="46"/>
        <end position="250"/>
    </location>
</feature>
<protein>
    <submittedName>
        <fullName evidence="10">Cloroperoxidase</fullName>
    </submittedName>
</protein>
<evidence type="ECO:0000256" key="6">
    <source>
        <dbReference type="ARBA" id="ARBA00023004"/>
    </source>
</evidence>
<evidence type="ECO:0000313" key="11">
    <source>
        <dbReference type="Proteomes" id="UP000218811"/>
    </source>
</evidence>
<reference evidence="10 11" key="1">
    <citation type="journal article" date="2012" name="Science">
        <title>The Paleozoic origin of enzymatic lignin decomposition reconstructed from 31 fungal genomes.</title>
        <authorList>
            <person name="Floudas D."/>
            <person name="Binder M."/>
            <person name="Riley R."/>
            <person name="Barry K."/>
            <person name="Blanchette R.A."/>
            <person name="Henrissat B."/>
            <person name="Martinez A.T."/>
            <person name="Otillar R."/>
            <person name="Spatafora J.W."/>
            <person name="Yadav J.S."/>
            <person name="Aerts A."/>
            <person name="Benoit I."/>
            <person name="Boyd A."/>
            <person name="Carlson A."/>
            <person name="Copeland A."/>
            <person name="Coutinho P.M."/>
            <person name="de Vries R.P."/>
            <person name="Ferreira P."/>
            <person name="Findley K."/>
            <person name="Foster B."/>
            <person name="Gaskell J."/>
            <person name="Glotzer D."/>
            <person name="Gorecki P."/>
            <person name="Heitman J."/>
            <person name="Hesse C."/>
            <person name="Hori C."/>
            <person name="Igarashi K."/>
            <person name="Jurgens J.A."/>
            <person name="Kallen N."/>
            <person name="Kersten P."/>
            <person name="Kohler A."/>
            <person name="Kuees U."/>
            <person name="Kumar T.K.A."/>
            <person name="Kuo A."/>
            <person name="LaButti K."/>
            <person name="Larrondo L.F."/>
            <person name="Lindquist E."/>
            <person name="Ling A."/>
            <person name="Lombard V."/>
            <person name="Lucas S."/>
            <person name="Lundell T."/>
            <person name="Martin R."/>
            <person name="McLaughlin D.J."/>
            <person name="Morgenstern I."/>
            <person name="Morin E."/>
            <person name="Murat C."/>
            <person name="Nagy L.G."/>
            <person name="Nolan M."/>
            <person name="Ohm R.A."/>
            <person name="Patyshakuliyeva A."/>
            <person name="Rokas A."/>
            <person name="Ruiz-Duenas F.J."/>
            <person name="Sabat G."/>
            <person name="Salamov A."/>
            <person name="Samejima M."/>
            <person name="Schmutz J."/>
            <person name="Slot J.C."/>
            <person name="St John F."/>
            <person name="Stenlid J."/>
            <person name="Sun H."/>
            <person name="Sun S."/>
            <person name="Syed K."/>
            <person name="Tsang A."/>
            <person name="Wiebenga A."/>
            <person name="Young D."/>
            <person name="Pisabarro A."/>
            <person name="Eastwood D.C."/>
            <person name="Martin F."/>
            <person name="Cullen D."/>
            <person name="Grigoriev I.V."/>
            <person name="Hibbett D.S."/>
        </authorList>
    </citation>
    <scope>NUCLEOTIDE SEQUENCE [LARGE SCALE GENOMIC DNA]</scope>
    <source>
        <strain evidence="10 11">MD-104</strain>
    </source>
</reference>
<comment type="cofactor">
    <cofactor evidence="1">
        <name>heme b</name>
        <dbReference type="ChEBI" id="CHEBI:60344"/>
    </cofactor>
</comment>
<dbReference type="OrthoDB" id="407298at2759"/>
<dbReference type="Proteomes" id="UP000218811">
    <property type="component" value="Unassembled WGS sequence"/>
</dbReference>
<sequence length="265" mass="30149">MPTHSKQLTRMLLRFSIVTALMAAILSLVLSINELWSDEIEPFSLENHPFVLPQPSDSRSPCPALNTLANHGFLPHSGVGISRSDYIRAMREGYHLSTPLAVFLTYSGHVLLSQYSQISLFDLARHNYIEHNASLGHLDALRTQEYAPCRANRHLIDELISASSDGKVMNMHDFAVARVNREDAYNVSLDALHEEIAHGEMSMVLGIFGKGNDTVPVPWIQEWWLNERFPDDFAPTQQQTLWKTVKDSQEIRKMMREIRAKKRDA</sequence>
<dbReference type="EMBL" id="KB468113">
    <property type="protein sequence ID" value="PCH41773.1"/>
    <property type="molecule type" value="Genomic_DNA"/>
</dbReference>
<name>A0A2H3JPE0_WOLCO</name>
<evidence type="ECO:0000256" key="1">
    <source>
        <dbReference type="ARBA" id="ARBA00001970"/>
    </source>
</evidence>
<keyword evidence="8" id="KW-0472">Membrane</keyword>
<evidence type="ECO:0000256" key="5">
    <source>
        <dbReference type="ARBA" id="ARBA00023002"/>
    </source>
</evidence>
<organism evidence="10 11">
    <name type="scientific">Wolfiporia cocos (strain MD-104)</name>
    <name type="common">Brown rot fungus</name>
    <dbReference type="NCBI Taxonomy" id="742152"/>
    <lineage>
        <taxon>Eukaryota</taxon>
        <taxon>Fungi</taxon>
        <taxon>Dikarya</taxon>
        <taxon>Basidiomycota</taxon>
        <taxon>Agaricomycotina</taxon>
        <taxon>Agaricomycetes</taxon>
        <taxon>Polyporales</taxon>
        <taxon>Phaeolaceae</taxon>
        <taxon>Wolfiporia</taxon>
    </lineage>
</organism>
<keyword evidence="4" id="KW-0479">Metal-binding</keyword>